<keyword evidence="4 9" id="KW-0488">Methylation</keyword>
<evidence type="ECO:0000256" key="6">
    <source>
        <dbReference type="ARBA" id="ARBA00022692"/>
    </source>
</evidence>
<feature type="domain" description="Type II secretion system protein GspI C-terminal" evidence="10">
    <location>
        <begin position="56"/>
        <end position="129"/>
    </location>
</feature>
<dbReference type="RefSeq" id="WP_197955025.1">
    <property type="nucleotide sequence ID" value="NZ_CP065668.1"/>
</dbReference>
<feature type="transmembrane region" description="Helical" evidence="9">
    <location>
        <begin position="21"/>
        <end position="41"/>
    </location>
</feature>
<accession>A0A7T2S220</accession>
<organism evidence="11 12">
    <name type="scientific">Delftia acidovorans</name>
    <name type="common">Pseudomonas acidovorans</name>
    <name type="synonym">Comamonas acidovorans</name>
    <dbReference type="NCBI Taxonomy" id="80866"/>
    <lineage>
        <taxon>Bacteria</taxon>
        <taxon>Pseudomonadati</taxon>
        <taxon>Pseudomonadota</taxon>
        <taxon>Betaproteobacteria</taxon>
        <taxon>Burkholderiales</taxon>
        <taxon>Comamonadaceae</taxon>
        <taxon>Delftia</taxon>
    </lineage>
</organism>
<evidence type="ECO:0000256" key="9">
    <source>
        <dbReference type="RuleBase" id="RU368030"/>
    </source>
</evidence>
<evidence type="ECO:0000256" key="7">
    <source>
        <dbReference type="ARBA" id="ARBA00022989"/>
    </source>
</evidence>
<protein>
    <recommendedName>
        <fullName evidence="9">Type II secretion system protein I</fullName>
        <shortName evidence="9">T2SS minor pseudopilin I</shortName>
    </recommendedName>
</protein>
<dbReference type="GO" id="GO:0015627">
    <property type="term" value="C:type II protein secretion system complex"/>
    <property type="evidence" value="ECO:0007669"/>
    <property type="project" value="UniProtKB-UniRule"/>
</dbReference>
<dbReference type="PROSITE" id="PS00409">
    <property type="entry name" value="PROKAR_NTER_METHYL"/>
    <property type="match status" value="1"/>
</dbReference>
<evidence type="ECO:0000313" key="11">
    <source>
        <dbReference type="EMBL" id="QPS07519.1"/>
    </source>
</evidence>
<dbReference type="Gene3D" id="3.30.1300.30">
    <property type="entry name" value="GSPII I/J protein-like"/>
    <property type="match status" value="1"/>
</dbReference>
<dbReference type="Pfam" id="PF07963">
    <property type="entry name" value="N_methyl"/>
    <property type="match status" value="1"/>
</dbReference>
<comment type="PTM">
    <text evidence="9">Cleaved by prepilin peptidase.</text>
</comment>
<dbReference type="EMBL" id="CP065668">
    <property type="protein sequence ID" value="QPS07519.1"/>
    <property type="molecule type" value="Genomic_DNA"/>
</dbReference>
<dbReference type="Pfam" id="PF02501">
    <property type="entry name" value="T2SSI"/>
    <property type="match status" value="1"/>
</dbReference>
<dbReference type="AlphaFoldDB" id="A0A7T2S220"/>
<dbReference type="PANTHER" id="PTHR38779">
    <property type="entry name" value="TYPE II SECRETION SYSTEM PROTEIN I-RELATED"/>
    <property type="match status" value="1"/>
</dbReference>
<dbReference type="NCBIfam" id="TIGR01707">
    <property type="entry name" value="gspI"/>
    <property type="match status" value="1"/>
</dbReference>
<comment type="subunit">
    <text evidence="9">Type II secretion is composed of four main components: the outer membrane complex, the inner membrane complex, the cytoplasmic secretion ATPase and the periplasm-spanning pseudopilus.</text>
</comment>
<evidence type="ECO:0000313" key="12">
    <source>
        <dbReference type="Proteomes" id="UP000594778"/>
    </source>
</evidence>
<name>A0A7T2S220_DELAC</name>
<comment type="subcellular location">
    <subcellularLocation>
        <location evidence="1 9">Cell inner membrane</location>
        <topology evidence="1 9">Single-pass membrane protein</topology>
    </subcellularLocation>
</comment>
<dbReference type="NCBIfam" id="TIGR02532">
    <property type="entry name" value="IV_pilin_GFxxxE"/>
    <property type="match status" value="1"/>
</dbReference>
<evidence type="ECO:0000256" key="8">
    <source>
        <dbReference type="ARBA" id="ARBA00023136"/>
    </source>
</evidence>
<dbReference type="InterPro" id="IPR045584">
    <property type="entry name" value="Pilin-like"/>
</dbReference>
<evidence type="ECO:0000256" key="1">
    <source>
        <dbReference type="ARBA" id="ARBA00004377"/>
    </source>
</evidence>
<dbReference type="GO" id="GO:0005886">
    <property type="term" value="C:plasma membrane"/>
    <property type="evidence" value="ECO:0007669"/>
    <property type="project" value="UniProtKB-SubCell"/>
</dbReference>
<dbReference type="Proteomes" id="UP000594778">
    <property type="component" value="Chromosome"/>
</dbReference>
<gene>
    <name evidence="11" type="primary">gspI</name>
    <name evidence="11" type="ORF">I6G66_25095</name>
</gene>
<dbReference type="GO" id="GO:0015628">
    <property type="term" value="P:protein secretion by the type II secretion system"/>
    <property type="evidence" value="ECO:0007669"/>
    <property type="project" value="UniProtKB-UniRule"/>
</dbReference>
<evidence type="ECO:0000256" key="2">
    <source>
        <dbReference type="ARBA" id="ARBA00008358"/>
    </source>
</evidence>
<reference evidence="11 12" key="1">
    <citation type="submission" date="2020-12" db="EMBL/GenBank/DDBJ databases">
        <title>FDA dAtabase for Regulatory Grade micrObial Sequences (FDA-ARGOS): Supporting development and validation of Infectious Disease Dx tests.</title>
        <authorList>
            <person name="Sproer C."/>
            <person name="Gronow S."/>
            <person name="Severitt S."/>
            <person name="Schroder I."/>
            <person name="Tallon L."/>
            <person name="Sadzewicz L."/>
            <person name="Zhao X."/>
            <person name="Boylan J."/>
            <person name="Ott S."/>
            <person name="Bowen H."/>
            <person name="Vavikolanu K."/>
            <person name="Mehta A."/>
            <person name="Aluvathingal J."/>
            <person name="Nadendla S."/>
            <person name="Lowell S."/>
            <person name="Myers T."/>
            <person name="Yan Y."/>
            <person name="Sichtig H."/>
        </authorList>
    </citation>
    <scope>NUCLEOTIDE SEQUENCE [LARGE SCALE GENOMIC DNA]</scope>
    <source>
        <strain evidence="11 12">FDAARGOS_909</strain>
    </source>
</reference>
<keyword evidence="6 9" id="KW-0812">Transmembrane</keyword>
<comment type="function">
    <text evidence="9">Component of the type II secretion system required for the energy-dependent secretion of extracellular factors such as proteases and toxins from the periplasm.</text>
</comment>
<proteinExistence type="inferred from homology"/>
<keyword evidence="8 9" id="KW-0472">Membrane</keyword>
<evidence type="ECO:0000259" key="10">
    <source>
        <dbReference type="Pfam" id="PF02501"/>
    </source>
</evidence>
<sequence>MTAIHGPRRRHGAPKRPARGFTLIEVLVALGIVGIALMAGLQATSALTLNAERQSEVLLAQLCAQNELVRMRLSRQMPPVGDNSVPCEQGGRQLQVRLSVRPTPNPSFRRVDALVVTAEHPVLRVSTIVGRF</sequence>
<evidence type="ECO:0000256" key="4">
    <source>
        <dbReference type="ARBA" id="ARBA00022481"/>
    </source>
</evidence>
<keyword evidence="3" id="KW-1003">Cell membrane</keyword>
<dbReference type="InterPro" id="IPR012902">
    <property type="entry name" value="N_methyl_site"/>
</dbReference>
<dbReference type="InterPro" id="IPR003413">
    <property type="entry name" value="T2SS_GspI_C"/>
</dbReference>
<evidence type="ECO:0000256" key="5">
    <source>
        <dbReference type="ARBA" id="ARBA00022519"/>
    </source>
</evidence>
<keyword evidence="5 9" id="KW-0997">Cell inner membrane</keyword>
<comment type="similarity">
    <text evidence="2 9">Belongs to the GSP I family.</text>
</comment>
<dbReference type="SUPFAM" id="SSF54523">
    <property type="entry name" value="Pili subunits"/>
    <property type="match status" value="1"/>
</dbReference>
<evidence type="ECO:0000256" key="3">
    <source>
        <dbReference type="ARBA" id="ARBA00022475"/>
    </source>
</evidence>
<keyword evidence="7 9" id="KW-1133">Transmembrane helix</keyword>
<dbReference type="InterPro" id="IPR010052">
    <property type="entry name" value="T2SS_protein-GspI"/>
</dbReference>
<dbReference type="PANTHER" id="PTHR38779:SF2">
    <property type="entry name" value="TYPE II SECRETION SYSTEM PROTEIN I-RELATED"/>
    <property type="match status" value="1"/>
</dbReference>